<evidence type="ECO:0000313" key="9">
    <source>
        <dbReference type="Proteomes" id="UP000263993"/>
    </source>
</evidence>
<evidence type="ECO:0000256" key="1">
    <source>
        <dbReference type="ARBA" id="ARBA00005417"/>
    </source>
</evidence>
<keyword evidence="3" id="KW-0536">Nodulation</keyword>
<evidence type="ECO:0000259" key="7">
    <source>
        <dbReference type="PROSITE" id="PS50893"/>
    </source>
</evidence>
<dbReference type="PROSITE" id="PS00211">
    <property type="entry name" value="ABC_TRANSPORTER_1"/>
    <property type="match status" value="1"/>
</dbReference>
<dbReference type="CDD" id="cd03230">
    <property type="entry name" value="ABC_DR_subfamily_A"/>
    <property type="match status" value="1"/>
</dbReference>
<name>A0A371BE57_9BRAD</name>
<dbReference type="PROSITE" id="PS50893">
    <property type="entry name" value="ABC_TRANSPORTER_2"/>
    <property type="match status" value="1"/>
</dbReference>
<dbReference type="GO" id="GO:0016887">
    <property type="term" value="F:ATP hydrolysis activity"/>
    <property type="evidence" value="ECO:0007669"/>
    <property type="project" value="InterPro"/>
</dbReference>
<dbReference type="InterPro" id="IPR003439">
    <property type="entry name" value="ABC_transporter-like_ATP-bd"/>
</dbReference>
<keyword evidence="2" id="KW-0813">Transport</keyword>
<evidence type="ECO:0000256" key="3">
    <source>
        <dbReference type="ARBA" id="ARBA00022458"/>
    </source>
</evidence>
<dbReference type="OrthoDB" id="9778547at2"/>
<gene>
    <name evidence="8" type="ORF">DXH78_04400</name>
</gene>
<evidence type="ECO:0000256" key="5">
    <source>
        <dbReference type="ARBA" id="ARBA00022840"/>
    </source>
</evidence>
<keyword evidence="4" id="KW-0547">Nucleotide-binding</keyword>
<dbReference type="Pfam" id="PF00005">
    <property type="entry name" value="ABC_tran"/>
    <property type="match status" value="1"/>
</dbReference>
<comment type="similarity">
    <text evidence="1">Belongs to the ABC transporter superfamily.</text>
</comment>
<evidence type="ECO:0000256" key="4">
    <source>
        <dbReference type="ARBA" id="ARBA00022741"/>
    </source>
</evidence>
<reference evidence="9" key="1">
    <citation type="submission" date="2018-08" db="EMBL/GenBank/DDBJ databases">
        <authorList>
            <person name="Kim S.-J."/>
            <person name="Jung G.-Y."/>
        </authorList>
    </citation>
    <scope>NUCLEOTIDE SEQUENCE [LARGE SCALE GENOMIC DNA]</scope>
    <source>
        <strain evidence="9">GY_H</strain>
    </source>
</reference>
<feature type="domain" description="ABC transporter" evidence="7">
    <location>
        <begin position="73"/>
        <end position="302"/>
    </location>
</feature>
<protein>
    <submittedName>
        <fullName evidence="8">ABC transporter ATP-binding protein</fullName>
    </submittedName>
</protein>
<dbReference type="PANTHER" id="PTHR42711">
    <property type="entry name" value="ABC TRANSPORTER ATP-BINDING PROTEIN"/>
    <property type="match status" value="1"/>
</dbReference>
<dbReference type="PANTHER" id="PTHR42711:SF5">
    <property type="entry name" value="ABC TRANSPORTER ATP-BINDING PROTEIN NATA"/>
    <property type="match status" value="1"/>
</dbReference>
<dbReference type="Proteomes" id="UP000263993">
    <property type="component" value="Unassembled WGS sequence"/>
</dbReference>
<dbReference type="InterPro" id="IPR003593">
    <property type="entry name" value="AAA+_ATPase"/>
</dbReference>
<evidence type="ECO:0000256" key="2">
    <source>
        <dbReference type="ARBA" id="ARBA00022448"/>
    </source>
</evidence>
<dbReference type="AlphaFoldDB" id="A0A371BE57"/>
<dbReference type="EMBL" id="QRGO01000001">
    <property type="protein sequence ID" value="RDV05693.1"/>
    <property type="molecule type" value="Genomic_DNA"/>
</dbReference>
<dbReference type="InterPro" id="IPR017871">
    <property type="entry name" value="ABC_transporter-like_CS"/>
</dbReference>
<dbReference type="GO" id="GO:0005524">
    <property type="term" value="F:ATP binding"/>
    <property type="evidence" value="ECO:0007669"/>
    <property type="project" value="UniProtKB-KW"/>
</dbReference>
<evidence type="ECO:0000313" key="8">
    <source>
        <dbReference type="EMBL" id="RDV05693.1"/>
    </source>
</evidence>
<proteinExistence type="inferred from homology"/>
<comment type="caution">
    <text evidence="8">The sequence shown here is derived from an EMBL/GenBank/DDBJ whole genome shotgun (WGS) entry which is preliminary data.</text>
</comment>
<keyword evidence="5 8" id="KW-0067">ATP-binding</keyword>
<keyword evidence="9" id="KW-1185">Reference proteome</keyword>
<dbReference type="Gene3D" id="3.40.50.300">
    <property type="entry name" value="P-loop containing nucleotide triphosphate hydrolases"/>
    <property type="match status" value="1"/>
</dbReference>
<dbReference type="SUPFAM" id="SSF52540">
    <property type="entry name" value="P-loop containing nucleoside triphosphate hydrolases"/>
    <property type="match status" value="1"/>
</dbReference>
<evidence type="ECO:0000256" key="6">
    <source>
        <dbReference type="ARBA" id="ARBA00024722"/>
    </source>
</evidence>
<dbReference type="SMART" id="SM00382">
    <property type="entry name" value="AAA"/>
    <property type="match status" value="1"/>
</dbReference>
<sequence length="317" mass="34887">MTASQRRRTSVSRRTLRRGWCWASSRAGGMTTTLAEIGRNADPSILLRPARRRVTSGANGREFFMHTTPPAAIAVDNLVKRYKGVAAVDGITFHIAPGSVTGLLGGNGAGKTTTIATIMGLVTPTSGTVRVLGAAMPAERYRVLHRMNFESPYVDMPMRLTVRQNLTVFAQLYGVADMTARIATLASELDLTEFLDRPTGKLSAGQKTRVSLAKSLLNKPDVLLLDEPTASLDPDTADWVRGHLEQYRAETGATILLASHNMNEVERLCDRVIIMKRGHIEDDDTPERLLARYGRENLEEVFLDVARGRGEKRETVE</sequence>
<comment type="function">
    <text evidence="6">Involved in beta-(1--&gt;2)glucan export. Transmembrane domains (TMD) form a pore in the inner membrane and the ATP-binding domain (NBD) is responsible for energy generation.</text>
</comment>
<dbReference type="InterPro" id="IPR027417">
    <property type="entry name" value="P-loop_NTPase"/>
</dbReference>
<dbReference type="InterPro" id="IPR050763">
    <property type="entry name" value="ABC_transporter_ATP-binding"/>
</dbReference>
<accession>A0A371BE57</accession>
<organism evidence="8 9">
    <name type="scientific">Undibacter mobilis</name>
    <dbReference type="NCBI Taxonomy" id="2292256"/>
    <lineage>
        <taxon>Bacteria</taxon>
        <taxon>Pseudomonadati</taxon>
        <taxon>Pseudomonadota</taxon>
        <taxon>Alphaproteobacteria</taxon>
        <taxon>Hyphomicrobiales</taxon>
        <taxon>Nitrobacteraceae</taxon>
        <taxon>Undibacter</taxon>
    </lineage>
</organism>